<accession>A0ABR2UTQ2</accession>
<comment type="caution">
    <text evidence="8">The sequence shown here is derived from an EMBL/GenBank/DDBJ whole genome shotgun (WGS) entry which is preliminary data.</text>
</comment>
<sequence length="482" mass="53941">METTQLVGVALLIIILRYLYGVVNHPLSGIPGPWHTRWTSAVLKFYLLKGQGPAYVHFLHHKYGPIVRISAEDVDVCDPAAARVIHRVKNEFLKSPSFYARLVPGVQNIFNTTDLDYHRRHRRLLSSPISESNLKSVFMPIISSKVKLTIDRIAAEAGERGAADVFKWWLFMAADIISELSFGDSFQMLESGKKNQYIRDIEATGPAAGIRLTFPTLYYIARYVRIPFIQEAVKTQGRMFRYAEQSILRHKSLVENQSPGGQQTLFTKLYKAGEEGLSPLEITCDAQAYIIAGSDTAAITLTYLVWAVCRHPEVKRKLVQEVGKLPADFGDDEVRQLSYLHWVIDEALRLYCAAPAGLPRVVPPGGAHLAGHQLPAGATVRTQAYSLHREPTVFANPDKFIPERWENPTKDMRDAFMPFGGGSRVCIGMHLARLELGLATALFFKRFPNAQISALEGMAEADMVPNMFFLLSPKGKRCLVEV</sequence>
<dbReference type="InterPro" id="IPR050121">
    <property type="entry name" value="Cytochrome_P450_monoxygenase"/>
</dbReference>
<comment type="similarity">
    <text evidence="2 7">Belongs to the cytochrome P450 family.</text>
</comment>
<dbReference type="Pfam" id="PF00067">
    <property type="entry name" value="p450"/>
    <property type="match status" value="1"/>
</dbReference>
<organism evidence="8 9">
    <name type="scientific">Seiridium unicorne</name>
    <dbReference type="NCBI Taxonomy" id="138068"/>
    <lineage>
        <taxon>Eukaryota</taxon>
        <taxon>Fungi</taxon>
        <taxon>Dikarya</taxon>
        <taxon>Ascomycota</taxon>
        <taxon>Pezizomycotina</taxon>
        <taxon>Sordariomycetes</taxon>
        <taxon>Xylariomycetidae</taxon>
        <taxon>Amphisphaeriales</taxon>
        <taxon>Sporocadaceae</taxon>
        <taxon>Seiridium</taxon>
    </lineage>
</organism>
<keyword evidence="3 7" id="KW-0349">Heme</keyword>
<evidence type="ECO:0000256" key="1">
    <source>
        <dbReference type="ARBA" id="ARBA00001971"/>
    </source>
</evidence>
<evidence type="ECO:0000313" key="8">
    <source>
        <dbReference type="EMBL" id="KAK9418007.1"/>
    </source>
</evidence>
<dbReference type="PRINTS" id="PR00385">
    <property type="entry name" value="P450"/>
</dbReference>
<name>A0ABR2UTQ2_9PEZI</name>
<dbReference type="CDD" id="cd11059">
    <property type="entry name" value="CYP_fungal"/>
    <property type="match status" value="1"/>
</dbReference>
<comment type="cofactor">
    <cofactor evidence="1">
        <name>heme</name>
        <dbReference type="ChEBI" id="CHEBI:30413"/>
    </cofactor>
</comment>
<keyword evidence="9" id="KW-1185">Reference proteome</keyword>
<evidence type="ECO:0000256" key="5">
    <source>
        <dbReference type="ARBA" id="ARBA00023002"/>
    </source>
</evidence>
<dbReference type="InterPro" id="IPR001128">
    <property type="entry name" value="Cyt_P450"/>
</dbReference>
<dbReference type="PANTHER" id="PTHR24305">
    <property type="entry name" value="CYTOCHROME P450"/>
    <property type="match status" value="1"/>
</dbReference>
<evidence type="ECO:0000256" key="3">
    <source>
        <dbReference type="ARBA" id="ARBA00022617"/>
    </source>
</evidence>
<proteinExistence type="inferred from homology"/>
<keyword evidence="6 7" id="KW-0408">Iron</keyword>
<reference evidence="8 9" key="1">
    <citation type="journal article" date="2024" name="J. Plant Pathol.">
        <title>Sequence and assembly of the genome of Seiridium unicorne, isolate CBS 538.82, causal agent of cypress canker disease.</title>
        <authorList>
            <person name="Scali E."/>
            <person name="Rocca G.D."/>
            <person name="Danti R."/>
            <person name="Garbelotto M."/>
            <person name="Barberini S."/>
            <person name="Baroncelli R."/>
            <person name="Emiliani G."/>
        </authorList>
    </citation>
    <scope>NUCLEOTIDE SEQUENCE [LARGE SCALE GENOMIC DNA]</scope>
    <source>
        <strain evidence="8 9">BM-138-508</strain>
    </source>
</reference>
<keyword evidence="5 7" id="KW-0560">Oxidoreductase</keyword>
<evidence type="ECO:0000256" key="6">
    <source>
        <dbReference type="ARBA" id="ARBA00023004"/>
    </source>
</evidence>
<dbReference type="PRINTS" id="PR00463">
    <property type="entry name" value="EP450I"/>
</dbReference>
<dbReference type="InterPro" id="IPR002401">
    <property type="entry name" value="Cyt_P450_E_grp-I"/>
</dbReference>
<gene>
    <name evidence="8" type="ORF">SUNI508_08436</name>
</gene>
<dbReference type="PANTHER" id="PTHR24305:SF96">
    <property type="entry name" value="CYTOCHROME P450 MONOOXYGENASE STCB-RELATED"/>
    <property type="match status" value="1"/>
</dbReference>
<dbReference type="SUPFAM" id="SSF48264">
    <property type="entry name" value="Cytochrome P450"/>
    <property type="match status" value="1"/>
</dbReference>
<evidence type="ECO:0000256" key="4">
    <source>
        <dbReference type="ARBA" id="ARBA00022723"/>
    </source>
</evidence>
<keyword evidence="4 7" id="KW-0479">Metal-binding</keyword>
<evidence type="ECO:0000256" key="7">
    <source>
        <dbReference type="RuleBase" id="RU000461"/>
    </source>
</evidence>
<dbReference type="Proteomes" id="UP001408356">
    <property type="component" value="Unassembled WGS sequence"/>
</dbReference>
<dbReference type="InterPro" id="IPR036396">
    <property type="entry name" value="Cyt_P450_sf"/>
</dbReference>
<evidence type="ECO:0008006" key="10">
    <source>
        <dbReference type="Google" id="ProtNLM"/>
    </source>
</evidence>
<keyword evidence="7" id="KW-0503">Monooxygenase</keyword>
<evidence type="ECO:0000256" key="2">
    <source>
        <dbReference type="ARBA" id="ARBA00010617"/>
    </source>
</evidence>
<dbReference type="EMBL" id="JARVKF010000394">
    <property type="protein sequence ID" value="KAK9418007.1"/>
    <property type="molecule type" value="Genomic_DNA"/>
</dbReference>
<protein>
    <recommendedName>
        <fullName evidence="10">Cytochrome P450</fullName>
    </recommendedName>
</protein>
<evidence type="ECO:0000313" key="9">
    <source>
        <dbReference type="Proteomes" id="UP001408356"/>
    </source>
</evidence>
<dbReference type="Gene3D" id="1.10.630.10">
    <property type="entry name" value="Cytochrome P450"/>
    <property type="match status" value="1"/>
</dbReference>
<dbReference type="PROSITE" id="PS00086">
    <property type="entry name" value="CYTOCHROME_P450"/>
    <property type="match status" value="1"/>
</dbReference>
<dbReference type="InterPro" id="IPR017972">
    <property type="entry name" value="Cyt_P450_CS"/>
</dbReference>